<gene>
    <name evidence="1" type="ORF">NM208_g5892</name>
</gene>
<proteinExistence type="predicted"/>
<dbReference type="EMBL" id="JANRMS010000517">
    <property type="protein sequence ID" value="KAJ3538479.1"/>
    <property type="molecule type" value="Genomic_DNA"/>
</dbReference>
<protein>
    <submittedName>
        <fullName evidence="1">Uncharacterized protein</fullName>
    </submittedName>
</protein>
<dbReference type="Proteomes" id="UP001148629">
    <property type="component" value="Unassembled WGS sequence"/>
</dbReference>
<name>A0ACC1SFB9_9HYPO</name>
<evidence type="ECO:0000313" key="1">
    <source>
        <dbReference type="EMBL" id="KAJ3538479.1"/>
    </source>
</evidence>
<accession>A0ACC1SFB9</accession>
<reference evidence="1" key="1">
    <citation type="submission" date="2022-08" db="EMBL/GenBank/DDBJ databases">
        <title>Genome Sequence of Fusarium decemcellulare.</title>
        <authorList>
            <person name="Buettner E."/>
        </authorList>
    </citation>
    <scope>NUCLEOTIDE SEQUENCE</scope>
    <source>
        <strain evidence="1">Babe19</strain>
    </source>
</reference>
<comment type="caution">
    <text evidence="1">The sequence shown here is derived from an EMBL/GenBank/DDBJ whole genome shotgun (WGS) entry which is preliminary data.</text>
</comment>
<organism evidence="1 2">
    <name type="scientific">Fusarium decemcellulare</name>
    <dbReference type="NCBI Taxonomy" id="57161"/>
    <lineage>
        <taxon>Eukaryota</taxon>
        <taxon>Fungi</taxon>
        <taxon>Dikarya</taxon>
        <taxon>Ascomycota</taxon>
        <taxon>Pezizomycotina</taxon>
        <taxon>Sordariomycetes</taxon>
        <taxon>Hypocreomycetidae</taxon>
        <taxon>Hypocreales</taxon>
        <taxon>Nectriaceae</taxon>
        <taxon>Fusarium</taxon>
        <taxon>Fusarium decemcellulare species complex</taxon>
    </lineage>
</organism>
<keyword evidence="2" id="KW-1185">Reference proteome</keyword>
<sequence>MEPVGLALAVVPLIGSSIAVFKEARSKLKIFCHYSAEVKRVRKRFGIQRDIFVNEIEILFSAALNNKLLAKRLVEDTTDSEWKSRHLEEKLKDYIGRSWESFCGVIEDIEETSIEFNDALKCFRALEYQKQENESLTDAVKRLRGRIKLPFKKQDFDDWTKQLTKSNAVLHRLCSQSHYAGPEPSCIAETSLTKYSAPNLQVLSFGSVQKASRALYETLSGAWSRMAEKQPRHSVQLFLDAEGLEEVNMNLAIRCYGHQLMQNVAVTKADLIQLHVRSRSLESLTQALTTSLSTLTGSMPTDSGFSENDYDKRFQGLQLASSATLATDNLAQSRDICREFLHRKISSATQDPGNTKRMDDILSEPIDNNMSIIHQLQLALQVALAVLKFNSTPWLSDYWSARDLYFIQGNQVHDLSASLETLHLEVDITEHQNSETTLGDISESQLLDEAKWDYGIRNIALYSLGAILLAIGRWERVDLNDVGNVRRLAAGPCKLGPKYQRLTEKVLDCDFGLGKDLRQPELQEAVYEKVVLELELMIEGVGLASQNDRTLGAEAKGKGITVS</sequence>
<evidence type="ECO:0000313" key="2">
    <source>
        <dbReference type="Proteomes" id="UP001148629"/>
    </source>
</evidence>